<accession>A0A072U0K4</accession>
<keyword evidence="1" id="KW-0732">Signal</keyword>
<evidence type="ECO:0000256" key="1">
    <source>
        <dbReference type="SAM" id="SignalP"/>
    </source>
</evidence>
<evidence type="ECO:0000313" key="3">
    <source>
        <dbReference type="EnsemblPlants" id="KEH22926"/>
    </source>
</evidence>
<feature type="signal peptide" evidence="1">
    <location>
        <begin position="1"/>
        <end position="29"/>
    </location>
</feature>
<keyword evidence="4" id="KW-1185">Reference proteome</keyword>
<dbReference type="EMBL" id="CM001223">
    <property type="protein sequence ID" value="KEH22926.1"/>
    <property type="molecule type" value="Genomic_DNA"/>
</dbReference>
<proteinExistence type="predicted"/>
<evidence type="ECO:0000313" key="2">
    <source>
        <dbReference type="EMBL" id="KEH22926.1"/>
    </source>
</evidence>
<feature type="chain" id="PRO_5014499207" evidence="1">
    <location>
        <begin position="30"/>
        <end position="88"/>
    </location>
</feature>
<reference evidence="3" key="3">
    <citation type="submission" date="2015-04" db="UniProtKB">
        <authorList>
            <consortium name="EnsemblPlants"/>
        </authorList>
    </citation>
    <scope>IDENTIFICATION</scope>
    <source>
        <strain evidence="3">cv. Jemalong A17</strain>
    </source>
</reference>
<reference evidence="2 4" key="1">
    <citation type="journal article" date="2011" name="Nature">
        <title>The Medicago genome provides insight into the evolution of rhizobial symbioses.</title>
        <authorList>
            <person name="Young N.D."/>
            <person name="Debelle F."/>
            <person name="Oldroyd G.E."/>
            <person name="Geurts R."/>
            <person name="Cannon S.B."/>
            <person name="Udvardi M.K."/>
            <person name="Benedito V.A."/>
            <person name="Mayer K.F."/>
            <person name="Gouzy J."/>
            <person name="Schoof H."/>
            <person name="Van de Peer Y."/>
            <person name="Proost S."/>
            <person name="Cook D.R."/>
            <person name="Meyers B.C."/>
            <person name="Spannagl M."/>
            <person name="Cheung F."/>
            <person name="De Mita S."/>
            <person name="Krishnakumar V."/>
            <person name="Gundlach H."/>
            <person name="Zhou S."/>
            <person name="Mudge J."/>
            <person name="Bharti A.K."/>
            <person name="Murray J.D."/>
            <person name="Naoumkina M.A."/>
            <person name="Rosen B."/>
            <person name="Silverstein K.A."/>
            <person name="Tang H."/>
            <person name="Rombauts S."/>
            <person name="Zhao P.X."/>
            <person name="Zhou P."/>
            <person name="Barbe V."/>
            <person name="Bardou P."/>
            <person name="Bechner M."/>
            <person name="Bellec A."/>
            <person name="Berger A."/>
            <person name="Berges H."/>
            <person name="Bidwell S."/>
            <person name="Bisseling T."/>
            <person name="Choisne N."/>
            <person name="Couloux A."/>
            <person name="Denny R."/>
            <person name="Deshpande S."/>
            <person name="Dai X."/>
            <person name="Doyle J.J."/>
            <person name="Dudez A.M."/>
            <person name="Farmer A.D."/>
            <person name="Fouteau S."/>
            <person name="Franken C."/>
            <person name="Gibelin C."/>
            <person name="Gish J."/>
            <person name="Goldstein S."/>
            <person name="Gonzalez A.J."/>
            <person name="Green P.J."/>
            <person name="Hallab A."/>
            <person name="Hartog M."/>
            <person name="Hua A."/>
            <person name="Humphray S.J."/>
            <person name="Jeong D.H."/>
            <person name="Jing Y."/>
            <person name="Jocker A."/>
            <person name="Kenton S.M."/>
            <person name="Kim D.J."/>
            <person name="Klee K."/>
            <person name="Lai H."/>
            <person name="Lang C."/>
            <person name="Lin S."/>
            <person name="Macmil S.L."/>
            <person name="Magdelenat G."/>
            <person name="Matthews L."/>
            <person name="McCorrison J."/>
            <person name="Monaghan E.L."/>
            <person name="Mun J.H."/>
            <person name="Najar F.Z."/>
            <person name="Nicholson C."/>
            <person name="Noirot C."/>
            <person name="O'Bleness M."/>
            <person name="Paule C.R."/>
            <person name="Poulain J."/>
            <person name="Prion F."/>
            <person name="Qin B."/>
            <person name="Qu C."/>
            <person name="Retzel E.F."/>
            <person name="Riddle C."/>
            <person name="Sallet E."/>
            <person name="Samain S."/>
            <person name="Samson N."/>
            <person name="Sanders I."/>
            <person name="Saurat O."/>
            <person name="Scarpelli C."/>
            <person name="Schiex T."/>
            <person name="Segurens B."/>
            <person name="Severin A.J."/>
            <person name="Sherrier D.J."/>
            <person name="Shi R."/>
            <person name="Sims S."/>
            <person name="Singer S.R."/>
            <person name="Sinharoy S."/>
            <person name="Sterck L."/>
            <person name="Viollet A."/>
            <person name="Wang B.B."/>
            <person name="Wang K."/>
            <person name="Wang M."/>
            <person name="Wang X."/>
            <person name="Warfsmann J."/>
            <person name="Weissenbach J."/>
            <person name="White D.D."/>
            <person name="White J.D."/>
            <person name="Wiley G.B."/>
            <person name="Wincker P."/>
            <person name="Xing Y."/>
            <person name="Yang L."/>
            <person name="Yao Z."/>
            <person name="Ying F."/>
            <person name="Zhai J."/>
            <person name="Zhou L."/>
            <person name="Zuber A."/>
            <person name="Denarie J."/>
            <person name="Dixon R.A."/>
            <person name="May G.D."/>
            <person name="Schwartz D.C."/>
            <person name="Rogers J."/>
            <person name="Quetier F."/>
            <person name="Town C.D."/>
            <person name="Roe B.A."/>
        </authorList>
    </citation>
    <scope>NUCLEOTIDE SEQUENCE [LARGE SCALE GENOMIC DNA]</scope>
    <source>
        <strain evidence="2">A17</strain>
        <strain evidence="3 4">cv. Jemalong A17</strain>
    </source>
</reference>
<organism evidence="2 4">
    <name type="scientific">Medicago truncatula</name>
    <name type="common">Barrel medic</name>
    <name type="synonym">Medicago tribuloides</name>
    <dbReference type="NCBI Taxonomy" id="3880"/>
    <lineage>
        <taxon>Eukaryota</taxon>
        <taxon>Viridiplantae</taxon>
        <taxon>Streptophyta</taxon>
        <taxon>Embryophyta</taxon>
        <taxon>Tracheophyta</taxon>
        <taxon>Spermatophyta</taxon>
        <taxon>Magnoliopsida</taxon>
        <taxon>eudicotyledons</taxon>
        <taxon>Gunneridae</taxon>
        <taxon>Pentapetalae</taxon>
        <taxon>rosids</taxon>
        <taxon>fabids</taxon>
        <taxon>Fabales</taxon>
        <taxon>Fabaceae</taxon>
        <taxon>Papilionoideae</taxon>
        <taxon>50 kb inversion clade</taxon>
        <taxon>NPAAA clade</taxon>
        <taxon>Hologalegina</taxon>
        <taxon>IRL clade</taxon>
        <taxon>Trifolieae</taxon>
        <taxon>Medicago</taxon>
    </lineage>
</organism>
<dbReference type="HOGENOM" id="CLU_190964_1_1_1"/>
<protein>
    <submittedName>
        <fullName evidence="2">LCR</fullName>
    </submittedName>
</protein>
<dbReference type="EnsemblPlants" id="KEH22926">
    <property type="protein sequence ID" value="KEH22926"/>
    <property type="gene ID" value="MTR_7g062510"/>
</dbReference>
<gene>
    <name evidence="2" type="ordered locus">MTR_7g062510</name>
</gene>
<reference evidence="2 4" key="2">
    <citation type="journal article" date="2014" name="BMC Genomics">
        <title>An improved genome release (version Mt4.0) for the model legume Medicago truncatula.</title>
        <authorList>
            <person name="Tang H."/>
            <person name="Krishnakumar V."/>
            <person name="Bidwell S."/>
            <person name="Rosen B."/>
            <person name="Chan A."/>
            <person name="Zhou S."/>
            <person name="Gentzbittel L."/>
            <person name="Childs K.L."/>
            <person name="Yandell M."/>
            <person name="Gundlach H."/>
            <person name="Mayer K.F."/>
            <person name="Schwartz D.C."/>
            <person name="Town C.D."/>
        </authorList>
    </citation>
    <scope>GENOME REANNOTATION</scope>
    <source>
        <strain evidence="2">A17</strain>
        <strain evidence="3 4">cv. Jemalong A17</strain>
    </source>
</reference>
<evidence type="ECO:0000313" key="4">
    <source>
        <dbReference type="Proteomes" id="UP000002051"/>
    </source>
</evidence>
<dbReference type="AlphaFoldDB" id="A0A072U0K4"/>
<name>A0A072U0K4_MEDTR</name>
<sequence length="88" mass="9582">MASHVYQSSLQWILCFLFVFALLSGFATSSRGGTPGLSCRRKCINNQECNQYCNKHGFGRGGYCYCMGTTLGAAECPVPGQVKLCCCH</sequence>
<dbReference type="Proteomes" id="UP000002051">
    <property type="component" value="Unassembled WGS sequence"/>
</dbReference>